<proteinExistence type="predicted"/>
<gene>
    <name evidence="8" type="ORF">RJT34_17236</name>
</gene>
<dbReference type="InterPro" id="IPR004864">
    <property type="entry name" value="LEA_2"/>
</dbReference>
<dbReference type="EMBL" id="JAYKXN010000004">
    <property type="protein sequence ID" value="KAK7294347.1"/>
    <property type="molecule type" value="Genomic_DNA"/>
</dbReference>
<evidence type="ECO:0000313" key="9">
    <source>
        <dbReference type="Proteomes" id="UP001359559"/>
    </source>
</evidence>
<sequence>MTDRVHPSAKSTTANSTNPPAFPATKSQLSGANRPTYRPQPYRHRRSNRGLCRTLCCWFILLLIILLILVGAAATAVYFLFHPQRPSFSVNSLKLSYLKLTPSSTLNSKFDLTLSTTNPNKKISFLYDPTTVSILSGDADIAGGTVPAFEHRERNTTVMEALVRGSDETVESDVAMALKKRRSGLTLKVVLETKVVAKMGVLKTPRVGIKVLCDGVSVTIPAGVKPATASTSDTECDVDVRFKVWKWTLG</sequence>
<dbReference type="GO" id="GO:0098542">
    <property type="term" value="P:defense response to other organism"/>
    <property type="evidence" value="ECO:0007669"/>
    <property type="project" value="InterPro"/>
</dbReference>
<dbReference type="Pfam" id="PF03168">
    <property type="entry name" value="LEA_2"/>
    <property type="match status" value="1"/>
</dbReference>
<reference evidence="8 9" key="1">
    <citation type="submission" date="2024-01" db="EMBL/GenBank/DDBJ databases">
        <title>The genomes of 5 underutilized Papilionoideae crops provide insights into root nodulation and disease resistance.</title>
        <authorList>
            <person name="Yuan L."/>
        </authorList>
    </citation>
    <scope>NUCLEOTIDE SEQUENCE [LARGE SCALE GENOMIC DNA]</scope>
    <source>
        <strain evidence="8">LY-2023</strain>
        <tissue evidence="8">Leaf</tissue>
    </source>
</reference>
<name>A0AAN9PEM1_CLITE</name>
<protein>
    <recommendedName>
        <fullName evidence="7">Late embryogenesis abundant protein LEA-2 subgroup domain-containing protein</fullName>
    </recommendedName>
</protein>
<dbReference type="InterPro" id="IPR044839">
    <property type="entry name" value="NDR1-like"/>
</dbReference>
<evidence type="ECO:0000256" key="1">
    <source>
        <dbReference type="ARBA" id="ARBA00004167"/>
    </source>
</evidence>
<feature type="domain" description="Late embryogenesis abundant protein LEA-2 subgroup" evidence="7">
    <location>
        <begin position="113"/>
        <end position="211"/>
    </location>
</feature>
<evidence type="ECO:0000259" key="7">
    <source>
        <dbReference type="Pfam" id="PF03168"/>
    </source>
</evidence>
<keyword evidence="9" id="KW-1185">Reference proteome</keyword>
<evidence type="ECO:0000256" key="3">
    <source>
        <dbReference type="ARBA" id="ARBA00022989"/>
    </source>
</evidence>
<evidence type="ECO:0000256" key="2">
    <source>
        <dbReference type="ARBA" id="ARBA00022692"/>
    </source>
</evidence>
<evidence type="ECO:0000313" key="8">
    <source>
        <dbReference type="EMBL" id="KAK7294347.1"/>
    </source>
</evidence>
<dbReference type="Proteomes" id="UP001359559">
    <property type="component" value="Unassembled WGS sequence"/>
</dbReference>
<keyword evidence="3 6" id="KW-1133">Transmembrane helix</keyword>
<evidence type="ECO:0000256" key="4">
    <source>
        <dbReference type="ARBA" id="ARBA00023136"/>
    </source>
</evidence>
<organism evidence="8 9">
    <name type="scientific">Clitoria ternatea</name>
    <name type="common">Butterfly pea</name>
    <dbReference type="NCBI Taxonomy" id="43366"/>
    <lineage>
        <taxon>Eukaryota</taxon>
        <taxon>Viridiplantae</taxon>
        <taxon>Streptophyta</taxon>
        <taxon>Embryophyta</taxon>
        <taxon>Tracheophyta</taxon>
        <taxon>Spermatophyta</taxon>
        <taxon>Magnoliopsida</taxon>
        <taxon>eudicotyledons</taxon>
        <taxon>Gunneridae</taxon>
        <taxon>Pentapetalae</taxon>
        <taxon>rosids</taxon>
        <taxon>fabids</taxon>
        <taxon>Fabales</taxon>
        <taxon>Fabaceae</taxon>
        <taxon>Papilionoideae</taxon>
        <taxon>50 kb inversion clade</taxon>
        <taxon>NPAAA clade</taxon>
        <taxon>indigoferoid/millettioid clade</taxon>
        <taxon>Phaseoleae</taxon>
        <taxon>Clitoria</taxon>
    </lineage>
</organism>
<dbReference type="PANTHER" id="PTHR31234">
    <property type="entry name" value="LATE EMBRYOGENESIS ABUNDANT (LEA) HYDROXYPROLINE-RICH GLYCOPROTEIN FAMILY"/>
    <property type="match status" value="1"/>
</dbReference>
<feature type="region of interest" description="Disordered" evidence="5">
    <location>
        <begin position="1"/>
        <end position="41"/>
    </location>
</feature>
<dbReference type="PANTHER" id="PTHR31234:SF36">
    <property type="entry name" value="CHAPERONIN CPN60-LIKE PROTEIN"/>
    <property type="match status" value="1"/>
</dbReference>
<dbReference type="AlphaFoldDB" id="A0AAN9PEM1"/>
<keyword evidence="2 6" id="KW-0812">Transmembrane</keyword>
<evidence type="ECO:0000256" key="5">
    <source>
        <dbReference type="SAM" id="MobiDB-lite"/>
    </source>
</evidence>
<feature type="transmembrane region" description="Helical" evidence="6">
    <location>
        <begin position="55"/>
        <end position="81"/>
    </location>
</feature>
<dbReference type="GO" id="GO:0005886">
    <property type="term" value="C:plasma membrane"/>
    <property type="evidence" value="ECO:0007669"/>
    <property type="project" value="TreeGrafter"/>
</dbReference>
<keyword evidence="4 6" id="KW-0472">Membrane</keyword>
<feature type="compositionally biased region" description="Polar residues" evidence="5">
    <location>
        <begin position="9"/>
        <end position="33"/>
    </location>
</feature>
<comment type="subcellular location">
    <subcellularLocation>
        <location evidence="1">Membrane</location>
        <topology evidence="1">Single-pass membrane protein</topology>
    </subcellularLocation>
</comment>
<evidence type="ECO:0000256" key="6">
    <source>
        <dbReference type="SAM" id="Phobius"/>
    </source>
</evidence>
<comment type="caution">
    <text evidence="8">The sequence shown here is derived from an EMBL/GenBank/DDBJ whole genome shotgun (WGS) entry which is preliminary data.</text>
</comment>
<accession>A0AAN9PEM1</accession>